<name>A0A9D9IL92_9BACT</name>
<evidence type="ECO:0000313" key="2">
    <source>
        <dbReference type="Proteomes" id="UP000823757"/>
    </source>
</evidence>
<proteinExistence type="predicted"/>
<organism evidence="1 2">
    <name type="scientific">Candidatus Cryptobacteroides faecigallinarum</name>
    <dbReference type="NCBI Taxonomy" id="2840763"/>
    <lineage>
        <taxon>Bacteria</taxon>
        <taxon>Pseudomonadati</taxon>
        <taxon>Bacteroidota</taxon>
        <taxon>Bacteroidia</taxon>
        <taxon>Bacteroidales</taxon>
        <taxon>Candidatus Cryptobacteroides</taxon>
    </lineage>
</organism>
<gene>
    <name evidence="1" type="ORF">IAB91_05970</name>
</gene>
<dbReference type="Proteomes" id="UP000823757">
    <property type="component" value="Unassembled WGS sequence"/>
</dbReference>
<reference evidence="1" key="2">
    <citation type="journal article" date="2021" name="PeerJ">
        <title>Extensive microbial diversity within the chicken gut microbiome revealed by metagenomics and culture.</title>
        <authorList>
            <person name="Gilroy R."/>
            <person name="Ravi A."/>
            <person name="Getino M."/>
            <person name="Pursley I."/>
            <person name="Horton D.L."/>
            <person name="Alikhan N.F."/>
            <person name="Baker D."/>
            <person name="Gharbi K."/>
            <person name="Hall N."/>
            <person name="Watson M."/>
            <person name="Adriaenssens E.M."/>
            <person name="Foster-Nyarko E."/>
            <person name="Jarju S."/>
            <person name="Secka A."/>
            <person name="Antonio M."/>
            <person name="Oren A."/>
            <person name="Chaudhuri R.R."/>
            <person name="La Ragione R."/>
            <person name="Hildebrand F."/>
            <person name="Pallen M.J."/>
        </authorList>
    </citation>
    <scope>NUCLEOTIDE SEQUENCE</scope>
    <source>
        <strain evidence="1">B1-13419</strain>
    </source>
</reference>
<comment type="caution">
    <text evidence="1">The sequence shown here is derived from an EMBL/GenBank/DDBJ whole genome shotgun (WGS) entry which is preliminary data.</text>
</comment>
<evidence type="ECO:0000313" key="1">
    <source>
        <dbReference type="EMBL" id="MBO8474818.1"/>
    </source>
</evidence>
<dbReference type="AlphaFoldDB" id="A0A9D9IL92"/>
<protein>
    <submittedName>
        <fullName evidence="1">Uncharacterized protein</fullName>
    </submittedName>
</protein>
<accession>A0A9D9IL92</accession>
<reference evidence="1" key="1">
    <citation type="submission" date="2020-10" db="EMBL/GenBank/DDBJ databases">
        <authorList>
            <person name="Gilroy R."/>
        </authorList>
    </citation>
    <scope>NUCLEOTIDE SEQUENCE</scope>
    <source>
        <strain evidence="1">B1-13419</strain>
    </source>
</reference>
<sequence>MIVQDFFLYKYGWHVRVYYAVTSYWTRRIVSNLEHIGCNGSNLRRSRESLEEGNLNTGLTYSNLREGETVMVISITSTPAEFLNSWEHEKKHLARHIEQAYGIDPYSEEAAYLEGDIAQKMFKVANNFICEHCRRNLMG</sequence>
<dbReference type="EMBL" id="JADIMD010000093">
    <property type="protein sequence ID" value="MBO8474818.1"/>
    <property type="molecule type" value="Genomic_DNA"/>
</dbReference>